<reference evidence="3 4" key="1">
    <citation type="submission" date="2020-07" db="EMBL/GenBank/DDBJ databases">
        <title>Sequencing the genomes of 1000 actinobacteria strains.</title>
        <authorList>
            <person name="Klenk H.-P."/>
        </authorList>
    </citation>
    <scope>NUCLEOTIDE SEQUENCE [LARGE SCALE GENOMIC DNA]</scope>
    <source>
        <strain evidence="3 4">DSM 104001</strain>
    </source>
</reference>
<feature type="region of interest" description="Disordered" evidence="1">
    <location>
        <begin position="121"/>
        <end position="144"/>
    </location>
</feature>
<keyword evidence="2" id="KW-0472">Membrane</keyword>
<dbReference type="AlphaFoldDB" id="A0A853CPK8"/>
<evidence type="ECO:0000256" key="2">
    <source>
        <dbReference type="SAM" id="Phobius"/>
    </source>
</evidence>
<evidence type="ECO:0000256" key="1">
    <source>
        <dbReference type="SAM" id="MobiDB-lite"/>
    </source>
</evidence>
<organism evidence="3 4">
    <name type="scientific">Petropleomorpha daqingensis</name>
    <dbReference type="NCBI Taxonomy" id="2026353"/>
    <lineage>
        <taxon>Bacteria</taxon>
        <taxon>Bacillati</taxon>
        <taxon>Actinomycetota</taxon>
        <taxon>Actinomycetes</taxon>
        <taxon>Geodermatophilales</taxon>
        <taxon>Geodermatophilaceae</taxon>
        <taxon>Petropleomorpha</taxon>
    </lineage>
</organism>
<dbReference type="EMBL" id="JACBZT010000001">
    <property type="protein sequence ID" value="NYJ07863.1"/>
    <property type="molecule type" value="Genomic_DNA"/>
</dbReference>
<name>A0A853CPK8_9ACTN</name>
<keyword evidence="4" id="KW-1185">Reference proteome</keyword>
<feature type="transmembrane region" description="Helical" evidence="2">
    <location>
        <begin position="6"/>
        <end position="24"/>
    </location>
</feature>
<evidence type="ECO:0000313" key="3">
    <source>
        <dbReference type="EMBL" id="NYJ07863.1"/>
    </source>
</evidence>
<evidence type="ECO:0000313" key="4">
    <source>
        <dbReference type="Proteomes" id="UP000541969"/>
    </source>
</evidence>
<sequence length="144" mass="15074">MSASEWIGLAAVVVFAALVLLLAVPLRKLGRYLDEAAATLRWTREQQPAPVADRPSTAPRVADEPAGPVRSTVAEPVDVPPPHVVAEPAPLGTVVSATLGGPLIKVASLGYGVRTAARIRQESRARATAGRRGSSARRTSRRAA</sequence>
<accession>A0A853CPK8</accession>
<dbReference type="RefSeq" id="WP_179720019.1">
    <property type="nucleotide sequence ID" value="NZ_JACBZT010000001.1"/>
</dbReference>
<feature type="compositionally biased region" description="Basic residues" evidence="1">
    <location>
        <begin position="134"/>
        <end position="144"/>
    </location>
</feature>
<dbReference type="Proteomes" id="UP000541969">
    <property type="component" value="Unassembled WGS sequence"/>
</dbReference>
<feature type="region of interest" description="Disordered" evidence="1">
    <location>
        <begin position="45"/>
        <end position="84"/>
    </location>
</feature>
<keyword evidence="2" id="KW-0812">Transmembrane</keyword>
<protein>
    <recommendedName>
        <fullName evidence="5">DUF948 domain-containing protein</fullName>
    </recommendedName>
</protein>
<keyword evidence="2" id="KW-1133">Transmembrane helix</keyword>
<proteinExistence type="predicted"/>
<evidence type="ECO:0008006" key="5">
    <source>
        <dbReference type="Google" id="ProtNLM"/>
    </source>
</evidence>
<comment type="caution">
    <text evidence="3">The sequence shown here is derived from an EMBL/GenBank/DDBJ whole genome shotgun (WGS) entry which is preliminary data.</text>
</comment>
<gene>
    <name evidence="3" type="ORF">GGQ55_004141</name>
</gene>